<keyword evidence="3" id="KW-1185">Reference proteome</keyword>
<organism evidence="2 3">
    <name type="scientific">Penicillium chermesinum</name>
    <dbReference type="NCBI Taxonomy" id="63820"/>
    <lineage>
        <taxon>Eukaryota</taxon>
        <taxon>Fungi</taxon>
        <taxon>Dikarya</taxon>
        <taxon>Ascomycota</taxon>
        <taxon>Pezizomycotina</taxon>
        <taxon>Eurotiomycetes</taxon>
        <taxon>Eurotiomycetidae</taxon>
        <taxon>Eurotiales</taxon>
        <taxon>Aspergillaceae</taxon>
        <taxon>Penicillium</taxon>
    </lineage>
</organism>
<dbReference type="Pfam" id="PF00067">
    <property type="entry name" value="p450"/>
    <property type="match status" value="1"/>
</dbReference>
<name>A0A9W9NGV7_9EURO</name>
<dbReference type="InterPro" id="IPR050121">
    <property type="entry name" value="Cytochrome_P450_monoxygenase"/>
</dbReference>
<proteinExistence type="predicted"/>
<dbReference type="SUPFAM" id="SSF48264">
    <property type="entry name" value="Cytochrome P450"/>
    <property type="match status" value="1"/>
</dbReference>
<dbReference type="EMBL" id="JAPQKS010000007">
    <property type="protein sequence ID" value="KAJ5219745.1"/>
    <property type="molecule type" value="Genomic_DNA"/>
</dbReference>
<dbReference type="CDD" id="cd11062">
    <property type="entry name" value="CYP58-like"/>
    <property type="match status" value="1"/>
</dbReference>
<evidence type="ECO:0000313" key="2">
    <source>
        <dbReference type="EMBL" id="KAJ5219745.1"/>
    </source>
</evidence>
<dbReference type="GO" id="GO:0005506">
    <property type="term" value="F:iron ion binding"/>
    <property type="evidence" value="ECO:0007669"/>
    <property type="project" value="InterPro"/>
</dbReference>
<sequence length="636" mass="70561">MDPAVWAKDQGCAYLTKINGPVIRINPEELHFNDIAFVDEIYASGGRKRDKQTHYLNFVAGPISLAAFSAREHNLHRLRRGALNKFFSRTQIAKLEPTIRLLVEQLCDKMIRLGAQPVDLNVAYSCFSADVVSGICFGEAFGFVTQESWEPNFKIALQALLGPMYIFRFLSPVRYLANAAPAIGKWFGKDIRLMLEQSNQLLPARIIKAREDYSSGSKTDQPSLFAALIDSSLPEEEKTVHRLSGEGFSMTAAGTETTAWTLSVITFHLLNRPQVLARLTTELEEANALSLSWFELEKLGYLNAVIMEGLRHSYGVAPRSPRIAPDETLTYRGQFKGHNIVYTIPPGTPMGMSSAITNHNEDVFPEPYEFIPERWLGLRREQAAQIGKPHDFFLEGQSSVRWNEPCILQSLPGNIHTDPTGDTADEVIAFMKILDISAAFAPANKVNGMHCVYISSSRSKYFESHAKKFSLKLAQTALGRLRILSSTTGGSDTNAVIRWAILDRGKSLTRTEIERRKNVGESGRSEQAEKESPSQRSSGKGSLGAWKSSLCGRIQRLSPNLSDAQVEYLGTMSSFDVRFLHSLIPADPRITRVHSLMTFVLHMKAGHVALGRKKEEKKTSGGVALLCNDAVIATTP</sequence>
<dbReference type="InterPro" id="IPR002401">
    <property type="entry name" value="Cyt_P450_E_grp-I"/>
</dbReference>
<feature type="region of interest" description="Disordered" evidence="1">
    <location>
        <begin position="513"/>
        <end position="544"/>
    </location>
</feature>
<dbReference type="GO" id="GO:0043386">
    <property type="term" value="P:mycotoxin biosynthetic process"/>
    <property type="evidence" value="ECO:0007669"/>
    <property type="project" value="UniProtKB-ARBA"/>
</dbReference>
<evidence type="ECO:0000313" key="3">
    <source>
        <dbReference type="Proteomes" id="UP001150941"/>
    </source>
</evidence>
<dbReference type="RefSeq" id="XP_058326575.1">
    <property type="nucleotide sequence ID" value="XM_058478245.1"/>
</dbReference>
<gene>
    <name evidence="2" type="ORF">N7468_008949</name>
</gene>
<dbReference type="Gene3D" id="1.10.630.10">
    <property type="entry name" value="Cytochrome P450"/>
    <property type="match status" value="1"/>
</dbReference>
<reference evidence="2" key="2">
    <citation type="journal article" date="2023" name="IMA Fungus">
        <title>Comparative genomic study of the Penicillium genus elucidates a diverse pangenome and 15 lateral gene transfer events.</title>
        <authorList>
            <person name="Petersen C."/>
            <person name="Sorensen T."/>
            <person name="Nielsen M.R."/>
            <person name="Sondergaard T.E."/>
            <person name="Sorensen J.L."/>
            <person name="Fitzpatrick D.A."/>
            <person name="Frisvad J.C."/>
            <person name="Nielsen K.L."/>
        </authorList>
    </citation>
    <scope>NUCLEOTIDE SEQUENCE</scope>
    <source>
        <strain evidence="2">IBT 19713</strain>
    </source>
</reference>
<accession>A0A9W9NGV7</accession>
<feature type="compositionally biased region" description="Basic and acidic residues" evidence="1">
    <location>
        <begin position="513"/>
        <end position="533"/>
    </location>
</feature>
<dbReference type="Proteomes" id="UP001150941">
    <property type="component" value="Unassembled WGS sequence"/>
</dbReference>
<dbReference type="InterPro" id="IPR036396">
    <property type="entry name" value="Cyt_P450_sf"/>
</dbReference>
<dbReference type="PANTHER" id="PTHR24305:SF147">
    <property type="entry name" value="P450, PUTATIVE (EUROFUNG)-RELATED"/>
    <property type="match status" value="1"/>
</dbReference>
<reference evidence="2" key="1">
    <citation type="submission" date="2022-11" db="EMBL/GenBank/DDBJ databases">
        <authorList>
            <person name="Petersen C."/>
        </authorList>
    </citation>
    <scope>NUCLEOTIDE SEQUENCE</scope>
    <source>
        <strain evidence="2">IBT 19713</strain>
    </source>
</reference>
<evidence type="ECO:0000256" key="1">
    <source>
        <dbReference type="SAM" id="MobiDB-lite"/>
    </source>
</evidence>
<dbReference type="GO" id="GO:0004497">
    <property type="term" value="F:monooxygenase activity"/>
    <property type="evidence" value="ECO:0007669"/>
    <property type="project" value="InterPro"/>
</dbReference>
<comment type="caution">
    <text evidence="2">The sequence shown here is derived from an EMBL/GenBank/DDBJ whole genome shotgun (WGS) entry which is preliminary data.</text>
</comment>
<protein>
    <submittedName>
        <fullName evidence="2">Uncharacterized protein</fullName>
    </submittedName>
</protein>
<dbReference type="PANTHER" id="PTHR24305">
    <property type="entry name" value="CYTOCHROME P450"/>
    <property type="match status" value="1"/>
</dbReference>
<dbReference type="GO" id="GO:0020037">
    <property type="term" value="F:heme binding"/>
    <property type="evidence" value="ECO:0007669"/>
    <property type="project" value="InterPro"/>
</dbReference>
<dbReference type="AlphaFoldDB" id="A0A9W9NGV7"/>
<dbReference type="PRINTS" id="PR00463">
    <property type="entry name" value="EP450I"/>
</dbReference>
<dbReference type="OrthoDB" id="3945418at2759"/>
<dbReference type="GeneID" id="83205548"/>
<dbReference type="GO" id="GO:0016705">
    <property type="term" value="F:oxidoreductase activity, acting on paired donors, with incorporation or reduction of molecular oxygen"/>
    <property type="evidence" value="ECO:0007669"/>
    <property type="project" value="InterPro"/>
</dbReference>
<dbReference type="InterPro" id="IPR001128">
    <property type="entry name" value="Cyt_P450"/>
</dbReference>